<gene>
    <name evidence="2" type="ORF">TRFO_11637</name>
</gene>
<feature type="domain" description="Glycosyl hydrolase family 13 catalytic" evidence="1">
    <location>
        <begin position="312"/>
        <end position="684"/>
    </location>
</feature>
<sequence length="763" mass="85632">MFSILFAFAIFGNAIELTANLPPTVIDNKANVALTRGHLSRIFEKLHEAHISGIEIPIVWKKLEPEHAQFRFEGLRKLLSTAEKYGIHVSPIFSISKGEEAPEFLTQSKLSENDLYIEFLTEFKKQLNPFFENQTINEIIVVFEQGKRPRIQTTRIIEEVLAKTRIVFDSIAISSTIPRGLNISEVLQIFRENNIRLSCSIENEQFAEVLADFARQKLVGFTGVYRHPILDDNVFETIKKLVNQGMIKLSLLSLNDHVLFGPVWPQFVEFSNDVAALSAVETSTQSRTSSTVKSDSNADFDNEIYNSLTLYQVMVSSFQNGDNNVGYNEGYGPSDHNGDLRGIINALDYIKGLGVNALWMTPVFDSSGNTRDRKLQSTGYFANDYFNIDPNFGSNEVFRELVNTAHSKGLYVILDGVFGHHGGNIRASPSGRYPEGGQDPVSYPGSLDFYREVATYWINEYEIDGWRLDQCYQVNQNGHNYLREIREAVEAACLARKNSGKQWGILGYVVGEDWNGESAIQKNTYSGGGLRSAFDFPSRYRLVQTLACEESYAGGYGADNIVQVFKSPSDKGYSHELGYIYPNLFITNHDIFRFGNLIRNKYGYGQENGDYWKRYKVAISCLAAYTGPITIYYGDEVGDIVECYPNCGGSVGSDNMARTNGHISGFTSQAQNMHDYTAKVINLRNEHPAMWRGNNNSYTYGSCLVNIKYDQQTGEKIVFIANTGTNSQYVSVNQGNMVDLITGNSYNNDVTVDGLTVGIYRVQ</sequence>
<accession>A0A1J4J2N9</accession>
<protein>
    <submittedName>
        <fullName evidence="2">Alpha-amylase</fullName>
    </submittedName>
</protein>
<comment type="caution">
    <text evidence="2">The sequence shown here is derived from an EMBL/GenBank/DDBJ whole genome shotgun (WGS) entry which is preliminary data.</text>
</comment>
<organism evidence="2 3">
    <name type="scientific">Tritrichomonas foetus</name>
    <dbReference type="NCBI Taxonomy" id="1144522"/>
    <lineage>
        <taxon>Eukaryota</taxon>
        <taxon>Metamonada</taxon>
        <taxon>Parabasalia</taxon>
        <taxon>Tritrichomonadida</taxon>
        <taxon>Tritrichomonadidae</taxon>
        <taxon>Tritrichomonas</taxon>
    </lineage>
</organism>
<dbReference type="RefSeq" id="XP_068346779.1">
    <property type="nucleotide sequence ID" value="XM_068496147.1"/>
</dbReference>
<dbReference type="AlphaFoldDB" id="A0A1J4J2N9"/>
<keyword evidence="3" id="KW-1185">Reference proteome</keyword>
<reference evidence="2" key="1">
    <citation type="submission" date="2016-10" db="EMBL/GenBank/DDBJ databases">
        <authorList>
            <person name="Benchimol M."/>
            <person name="Almeida L.G."/>
            <person name="Vasconcelos A.T."/>
            <person name="Perreira-Neves A."/>
            <person name="Rosa I.A."/>
            <person name="Tasca T."/>
            <person name="Bogo M.R."/>
            <person name="de Souza W."/>
        </authorList>
    </citation>
    <scope>NUCLEOTIDE SEQUENCE [LARGE SCALE GENOMIC DNA]</scope>
    <source>
        <strain evidence="2">K</strain>
    </source>
</reference>
<dbReference type="PANTHER" id="PTHR10357">
    <property type="entry name" value="ALPHA-AMYLASE FAMILY MEMBER"/>
    <property type="match status" value="1"/>
</dbReference>
<dbReference type="InterPro" id="IPR006047">
    <property type="entry name" value="GH13_cat_dom"/>
</dbReference>
<dbReference type="PANTHER" id="PTHR10357:SF228">
    <property type="entry name" value="PUTATIVE-RELATED"/>
    <property type="match status" value="1"/>
</dbReference>
<name>A0A1J4J2N9_9EUKA</name>
<dbReference type="GeneID" id="94830851"/>
<evidence type="ECO:0000313" key="2">
    <source>
        <dbReference type="EMBL" id="OHS93642.1"/>
    </source>
</evidence>
<evidence type="ECO:0000259" key="1">
    <source>
        <dbReference type="SMART" id="SM00642"/>
    </source>
</evidence>
<dbReference type="SUPFAM" id="SSF51445">
    <property type="entry name" value="(Trans)glycosidases"/>
    <property type="match status" value="2"/>
</dbReference>
<dbReference type="OrthoDB" id="1740265at2759"/>
<dbReference type="Proteomes" id="UP000179807">
    <property type="component" value="Unassembled WGS sequence"/>
</dbReference>
<dbReference type="GO" id="GO:0009313">
    <property type="term" value="P:oligosaccharide catabolic process"/>
    <property type="evidence" value="ECO:0007669"/>
    <property type="project" value="TreeGrafter"/>
</dbReference>
<proteinExistence type="predicted"/>
<dbReference type="EMBL" id="MLAK01001382">
    <property type="protein sequence ID" value="OHS93642.1"/>
    <property type="molecule type" value="Genomic_DNA"/>
</dbReference>
<dbReference type="Pfam" id="PF00128">
    <property type="entry name" value="Alpha-amylase"/>
    <property type="match status" value="2"/>
</dbReference>
<dbReference type="SMART" id="SM00642">
    <property type="entry name" value="Aamy"/>
    <property type="match status" value="1"/>
</dbReference>
<dbReference type="VEuPathDB" id="TrichDB:TRFO_11637"/>
<dbReference type="InterPro" id="IPR017853">
    <property type="entry name" value="GH"/>
</dbReference>
<evidence type="ECO:0000313" key="3">
    <source>
        <dbReference type="Proteomes" id="UP000179807"/>
    </source>
</evidence>
<dbReference type="GO" id="GO:0004556">
    <property type="term" value="F:alpha-amylase activity"/>
    <property type="evidence" value="ECO:0007669"/>
    <property type="project" value="TreeGrafter"/>
</dbReference>
<dbReference type="Gene3D" id="3.20.20.80">
    <property type="entry name" value="Glycosidases"/>
    <property type="match status" value="2"/>
</dbReference>